<comment type="similarity">
    <text evidence="1">Belongs to the N(4)/N(6)-methyltransferase family.</text>
</comment>
<dbReference type="InterPro" id="IPR002295">
    <property type="entry name" value="N4/N6-MTase_EcoPI_Mod-like"/>
</dbReference>
<dbReference type="InterPro" id="IPR036086">
    <property type="entry name" value="ParB/Sulfiredoxin_sf"/>
</dbReference>
<dbReference type="PRINTS" id="PR00506">
    <property type="entry name" value="D21N6MTFRASE"/>
</dbReference>
<dbReference type="CDD" id="cd16401">
    <property type="entry name" value="ParB_N_like_MT"/>
    <property type="match status" value="1"/>
</dbReference>
<dbReference type="PIRSF" id="PIRSF036758">
    <property type="entry name" value="Aden_M_ParB"/>
    <property type="match status" value="1"/>
</dbReference>
<sequence length="426" mass="48608">MENKTYPTIAISLLRFAEYNPRKVTRSVIEQLKRSLEEFGCPVPIVINTHKGRENVVVGGEKRVRAATELGWTEIPYSSVDIPLQKEKALNLALNKIEDQWDEEKLAQIITDLTQSDFDISLTGFNEVEVSNLLDTTMLLEQEEEKHWDTEEEIKNITEPISKYGEVYQIGPHRLMCGDSTNAVDVKKLMGEKLADMVFTDPPYNVAHTSKEKQGKFHTEKGIILGDNQSQEDFKKFTEGFFNTMHDALKAGGVIYVCTGYTSYPLFYYQMLNSGFVFSSAIVWVKPSFAVSWSDYKKQYEQIMKGKKGKGKTKAEGIIYGWKQGEKHVFTGETNESDVWNMPRKAVTEMVHPTEKPEWLIMKAIKGGSRFGNVVLDLFGGSGSTLMAAHKTGRIAFLMERDEKFCDLIRKRTQRLKLKGYENQER</sequence>
<proteinExistence type="inferred from homology"/>
<keyword evidence="4" id="KW-0949">S-adenosyl-L-methionine</keyword>
<evidence type="ECO:0000256" key="1">
    <source>
        <dbReference type="ARBA" id="ARBA00006594"/>
    </source>
</evidence>
<dbReference type="Gene3D" id="3.40.50.150">
    <property type="entry name" value="Vaccinia Virus protein VP39"/>
    <property type="match status" value="1"/>
</dbReference>
<protein>
    <submittedName>
        <fullName evidence="6">Methylase N-4/N-6 domain protein</fullName>
    </submittedName>
</protein>
<evidence type="ECO:0000259" key="5">
    <source>
        <dbReference type="SMART" id="SM00470"/>
    </source>
</evidence>
<accession>A0A0G1J4M8</accession>
<dbReference type="EMBL" id="LCIY01000027">
    <property type="protein sequence ID" value="KKT66225.1"/>
    <property type="molecule type" value="Genomic_DNA"/>
</dbReference>
<dbReference type="SMART" id="SM00470">
    <property type="entry name" value="ParB"/>
    <property type="match status" value="1"/>
</dbReference>
<evidence type="ECO:0000313" key="7">
    <source>
        <dbReference type="Proteomes" id="UP000034826"/>
    </source>
</evidence>
<dbReference type="GO" id="GO:0005694">
    <property type="term" value="C:chromosome"/>
    <property type="evidence" value="ECO:0007669"/>
    <property type="project" value="TreeGrafter"/>
</dbReference>
<dbReference type="GO" id="GO:0007059">
    <property type="term" value="P:chromosome segregation"/>
    <property type="evidence" value="ECO:0007669"/>
    <property type="project" value="TreeGrafter"/>
</dbReference>
<dbReference type="Pfam" id="PF01555">
    <property type="entry name" value="N6_N4_Mtase"/>
    <property type="match status" value="1"/>
</dbReference>
<evidence type="ECO:0000256" key="2">
    <source>
        <dbReference type="ARBA" id="ARBA00022603"/>
    </source>
</evidence>
<dbReference type="GO" id="GO:0045881">
    <property type="term" value="P:positive regulation of sporulation resulting in formation of a cellular spore"/>
    <property type="evidence" value="ECO:0007669"/>
    <property type="project" value="TreeGrafter"/>
</dbReference>
<dbReference type="GO" id="GO:0003677">
    <property type="term" value="F:DNA binding"/>
    <property type="evidence" value="ECO:0007669"/>
    <property type="project" value="InterPro"/>
</dbReference>
<dbReference type="Proteomes" id="UP000034826">
    <property type="component" value="Unassembled WGS sequence"/>
</dbReference>
<dbReference type="Pfam" id="PF02195">
    <property type="entry name" value="ParB_N"/>
    <property type="match status" value="1"/>
</dbReference>
<keyword evidence="3" id="KW-0808">Transferase</keyword>
<dbReference type="GO" id="GO:0032259">
    <property type="term" value="P:methylation"/>
    <property type="evidence" value="ECO:0007669"/>
    <property type="project" value="UniProtKB-KW"/>
</dbReference>
<evidence type="ECO:0000313" key="6">
    <source>
        <dbReference type="EMBL" id="KKT66225.1"/>
    </source>
</evidence>
<dbReference type="PANTHER" id="PTHR33375">
    <property type="entry name" value="CHROMOSOME-PARTITIONING PROTEIN PARB-RELATED"/>
    <property type="match status" value="1"/>
</dbReference>
<dbReference type="SUPFAM" id="SSF110849">
    <property type="entry name" value="ParB/Sulfiredoxin"/>
    <property type="match status" value="1"/>
</dbReference>
<dbReference type="InterPro" id="IPR029063">
    <property type="entry name" value="SAM-dependent_MTases_sf"/>
</dbReference>
<reference evidence="6 7" key="1">
    <citation type="journal article" date="2015" name="Nature">
        <title>rRNA introns, odd ribosomes, and small enigmatic genomes across a large radiation of phyla.</title>
        <authorList>
            <person name="Brown C.T."/>
            <person name="Hug L.A."/>
            <person name="Thomas B.C."/>
            <person name="Sharon I."/>
            <person name="Castelle C.J."/>
            <person name="Singh A."/>
            <person name="Wilkins M.J."/>
            <person name="Williams K.H."/>
            <person name="Banfield J.F."/>
        </authorList>
    </citation>
    <scope>NUCLEOTIDE SEQUENCE [LARGE SCALE GENOMIC DNA]</scope>
</reference>
<comment type="caution">
    <text evidence="6">The sequence shown here is derived from an EMBL/GenBank/DDBJ whole genome shotgun (WGS) entry which is preliminary data.</text>
</comment>
<evidence type="ECO:0000256" key="4">
    <source>
        <dbReference type="ARBA" id="ARBA00022691"/>
    </source>
</evidence>
<dbReference type="InterPro" id="IPR002052">
    <property type="entry name" value="DNA_methylase_N6_adenine_CS"/>
</dbReference>
<keyword evidence="2 6" id="KW-0489">Methyltransferase</keyword>
<dbReference type="InterPro" id="IPR003115">
    <property type="entry name" value="ParB_N"/>
</dbReference>
<dbReference type="Gene3D" id="3.90.1530.10">
    <property type="entry name" value="Conserved hypothetical protein from pyrococcus furiosus pfu- 392566-001, ParB domain"/>
    <property type="match status" value="1"/>
</dbReference>
<dbReference type="InterPro" id="IPR050336">
    <property type="entry name" value="Chromosome_partition/occlusion"/>
</dbReference>
<dbReference type="PROSITE" id="PS00092">
    <property type="entry name" value="N6_MTASE"/>
    <property type="match status" value="1"/>
</dbReference>
<dbReference type="InterPro" id="IPR015840">
    <property type="entry name" value="DNA_MeTrfase_ParB"/>
</dbReference>
<feature type="domain" description="ParB-like N-terminal" evidence="5">
    <location>
        <begin position="7"/>
        <end position="96"/>
    </location>
</feature>
<dbReference type="SUPFAM" id="SSF53335">
    <property type="entry name" value="S-adenosyl-L-methionine-dependent methyltransferases"/>
    <property type="match status" value="1"/>
</dbReference>
<dbReference type="GO" id="GO:0008170">
    <property type="term" value="F:N-methyltransferase activity"/>
    <property type="evidence" value="ECO:0007669"/>
    <property type="project" value="InterPro"/>
</dbReference>
<name>A0A0G1J4M8_9BACT</name>
<dbReference type="InterPro" id="IPR002941">
    <property type="entry name" value="DNA_methylase_N4/N6"/>
</dbReference>
<organism evidence="6 7">
    <name type="scientific">Candidatus Woesebacteria bacterium GW2011_GWA2_44_33</name>
    <dbReference type="NCBI Taxonomy" id="1618564"/>
    <lineage>
        <taxon>Bacteria</taxon>
        <taxon>Candidatus Woeseibacteriota</taxon>
    </lineage>
</organism>
<evidence type="ECO:0000256" key="3">
    <source>
        <dbReference type="ARBA" id="ARBA00022679"/>
    </source>
</evidence>
<gene>
    <name evidence="6" type="ORF">UW60_C0027G0011</name>
</gene>
<dbReference type="PANTHER" id="PTHR33375:SF1">
    <property type="entry name" value="CHROMOSOME-PARTITIONING PROTEIN PARB-RELATED"/>
    <property type="match status" value="1"/>
</dbReference>
<dbReference type="AlphaFoldDB" id="A0A0G1J4M8"/>